<gene>
    <name evidence="1" type="ORF">Cgig2_022641</name>
</gene>
<dbReference type="EMBL" id="JAKOGI010002898">
    <property type="protein sequence ID" value="KAJ8421139.1"/>
    <property type="molecule type" value="Genomic_DNA"/>
</dbReference>
<name>A0A9Q1GKI8_9CARY</name>
<reference evidence="1" key="1">
    <citation type="submission" date="2022-04" db="EMBL/GenBank/DDBJ databases">
        <title>Carnegiea gigantea Genome sequencing and assembly v2.</title>
        <authorList>
            <person name="Copetti D."/>
            <person name="Sanderson M.J."/>
            <person name="Burquez A."/>
            <person name="Wojciechowski M.F."/>
        </authorList>
    </citation>
    <scope>NUCLEOTIDE SEQUENCE</scope>
    <source>
        <strain evidence="1">SGP5-SGP5p</strain>
        <tissue evidence="1">Aerial part</tissue>
    </source>
</reference>
<evidence type="ECO:0000313" key="2">
    <source>
        <dbReference type="Proteomes" id="UP001153076"/>
    </source>
</evidence>
<organism evidence="1 2">
    <name type="scientific">Carnegiea gigantea</name>
    <dbReference type="NCBI Taxonomy" id="171969"/>
    <lineage>
        <taxon>Eukaryota</taxon>
        <taxon>Viridiplantae</taxon>
        <taxon>Streptophyta</taxon>
        <taxon>Embryophyta</taxon>
        <taxon>Tracheophyta</taxon>
        <taxon>Spermatophyta</taxon>
        <taxon>Magnoliopsida</taxon>
        <taxon>eudicotyledons</taxon>
        <taxon>Gunneridae</taxon>
        <taxon>Pentapetalae</taxon>
        <taxon>Caryophyllales</taxon>
        <taxon>Cactineae</taxon>
        <taxon>Cactaceae</taxon>
        <taxon>Cactoideae</taxon>
        <taxon>Echinocereeae</taxon>
        <taxon>Carnegiea</taxon>
    </lineage>
</organism>
<keyword evidence="2" id="KW-1185">Reference proteome</keyword>
<sequence length="192" mass="21284">MEDIFITIKTTSASGIISQASYESISKKVPSPSRVLVPKVLNCATLDMGGSTIHKLFNMRKMTKIISLVRLQDSQKRLPGLWVVVSFHEGGALTVGCLVGRQNEGAKVSAGGHWLSSKNGSWFGVFEDLDICDHSQRHHPRPRQRRFLLPQNLSKPGWNMKNKPYGGCSSLSYDLSRLCPETVISEDCALRL</sequence>
<dbReference type="Proteomes" id="UP001153076">
    <property type="component" value="Unassembled WGS sequence"/>
</dbReference>
<proteinExistence type="predicted"/>
<comment type="caution">
    <text evidence="1">The sequence shown here is derived from an EMBL/GenBank/DDBJ whole genome shotgun (WGS) entry which is preliminary data.</text>
</comment>
<dbReference type="AlphaFoldDB" id="A0A9Q1GKI8"/>
<protein>
    <submittedName>
        <fullName evidence="1">Uncharacterized protein</fullName>
    </submittedName>
</protein>
<evidence type="ECO:0000313" key="1">
    <source>
        <dbReference type="EMBL" id="KAJ8421139.1"/>
    </source>
</evidence>
<accession>A0A9Q1GKI8</accession>